<gene>
    <name evidence="1" type="ORF">TcWFU_005985</name>
</gene>
<keyword evidence="2" id="KW-1185">Reference proteome</keyword>
<comment type="caution">
    <text evidence="1">The sequence shown here is derived from an EMBL/GenBank/DDBJ whole genome shotgun (WGS) entry which is preliminary data.</text>
</comment>
<protein>
    <submittedName>
        <fullName evidence="1">Uncharacterized protein</fullName>
    </submittedName>
</protein>
<name>A0ABR4QLQ2_9CEST</name>
<reference evidence="1 2" key="1">
    <citation type="journal article" date="2022" name="Front. Cell. Infect. Microbiol.">
        <title>The Genomes of Two Strains of Taenia crassiceps the Animal Model for the Study of Human Cysticercosis.</title>
        <authorList>
            <person name="Bobes R.J."/>
            <person name="Estrada K."/>
            <person name="Rios-Valencia D.G."/>
            <person name="Calderon-Gallegos A."/>
            <person name="de la Torre P."/>
            <person name="Carrero J.C."/>
            <person name="Sanchez-Flores A."/>
            <person name="Laclette J.P."/>
        </authorList>
    </citation>
    <scope>NUCLEOTIDE SEQUENCE [LARGE SCALE GENOMIC DNA]</scope>
    <source>
        <strain evidence="1">WFUcys</strain>
    </source>
</reference>
<dbReference type="EMBL" id="JAKROA010000002">
    <property type="protein sequence ID" value="KAL5110477.1"/>
    <property type="molecule type" value="Genomic_DNA"/>
</dbReference>
<sequence length="80" mass="8917">MKQKLSCIAIQCGGCLTLIEDEAQQTEIGSLEEVLEQQPDDIREYAADPNLKQKIKATQKENIMETRICHIAKNLGQGSD</sequence>
<organism evidence="1 2">
    <name type="scientific">Taenia crassiceps</name>
    <dbReference type="NCBI Taxonomy" id="6207"/>
    <lineage>
        <taxon>Eukaryota</taxon>
        <taxon>Metazoa</taxon>
        <taxon>Spiralia</taxon>
        <taxon>Lophotrochozoa</taxon>
        <taxon>Platyhelminthes</taxon>
        <taxon>Cestoda</taxon>
        <taxon>Eucestoda</taxon>
        <taxon>Cyclophyllidea</taxon>
        <taxon>Taeniidae</taxon>
        <taxon>Taenia</taxon>
    </lineage>
</organism>
<accession>A0ABR4QLQ2</accession>
<evidence type="ECO:0000313" key="2">
    <source>
        <dbReference type="Proteomes" id="UP001651158"/>
    </source>
</evidence>
<evidence type="ECO:0000313" key="1">
    <source>
        <dbReference type="EMBL" id="KAL5110477.1"/>
    </source>
</evidence>
<proteinExistence type="predicted"/>
<dbReference type="Proteomes" id="UP001651158">
    <property type="component" value="Unassembled WGS sequence"/>
</dbReference>